<dbReference type="InterPro" id="IPR036271">
    <property type="entry name" value="Tet_transcr_reg_TetR-rel_C_sf"/>
</dbReference>
<dbReference type="PROSITE" id="PS50977">
    <property type="entry name" value="HTH_TETR_2"/>
    <property type="match status" value="1"/>
</dbReference>
<dbReference type="SUPFAM" id="SSF46689">
    <property type="entry name" value="Homeodomain-like"/>
    <property type="match status" value="1"/>
</dbReference>
<dbReference type="Proteomes" id="UP000002709">
    <property type="component" value="Chromosome"/>
</dbReference>
<dbReference type="STRING" id="319225.Plut_1083"/>
<dbReference type="Pfam" id="PF17938">
    <property type="entry name" value="TetR_C_29"/>
    <property type="match status" value="1"/>
</dbReference>
<keyword evidence="3" id="KW-0804">Transcription</keyword>
<dbReference type="InterPro" id="IPR050109">
    <property type="entry name" value="HTH-type_TetR-like_transc_reg"/>
</dbReference>
<dbReference type="OrthoDB" id="9789566at2"/>
<sequence length="205" mass="23270">MSTESDTQNRILQSAEDVFYQRGYEGARMQEIADGAGINKALLHYYFRSKDRLFNAVFAAAVARLMPPVFATLASDEPLQEKVRAFVDSYFDTVQKYPFLPGFVVHEMHRNPGRFSDIIGTKNLLALERLQRELDEGADRGEFRRMDAVQFLLNLLSLSAFPFVAARAMQAITGRTDAEYRRALDERRALVPVWIAELLKPSTAS</sequence>
<dbReference type="eggNOG" id="COG1309">
    <property type="taxonomic scope" value="Bacteria"/>
</dbReference>
<keyword evidence="1" id="KW-0805">Transcription regulation</keyword>
<dbReference type="InterPro" id="IPR009057">
    <property type="entry name" value="Homeodomain-like_sf"/>
</dbReference>
<evidence type="ECO:0000256" key="4">
    <source>
        <dbReference type="PROSITE-ProRule" id="PRU00335"/>
    </source>
</evidence>
<dbReference type="PANTHER" id="PTHR30055:SF234">
    <property type="entry name" value="HTH-TYPE TRANSCRIPTIONAL REGULATOR BETI"/>
    <property type="match status" value="1"/>
</dbReference>
<keyword evidence="2 4" id="KW-0238">DNA-binding</keyword>
<dbReference type="PRINTS" id="PR00455">
    <property type="entry name" value="HTHTETR"/>
</dbReference>
<dbReference type="RefSeq" id="WP_011357817.1">
    <property type="nucleotide sequence ID" value="NC_007512.1"/>
</dbReference>
<dbReference type="InterPro" id="IPR041474">
    <property type="entry name" value="NicS_C"/>
</dbReference>
<accession>Q3B3Y6</accession>
<feature type="DNA-binding region" description="H-T-H motif" evidence="4">
    <location>
        <begin position="28"/>
        <end position="47"/>
    </location>
</feature>
<dbReference type="InterPro" id="IPR001647">
    <property type="entry name" value="HTH_TetR"/>
</dbReference>
<dbReference type="HOGENOM" id="CLU_069356_1_4_10"/>
<keyword evidence="7" id="KW-1185">Reference proteome</keyword>
<dbReference type="PANTHER" id="PTHR30055">
    <property type="entry name" value="HTH-TYPE TRANSCRIPTIONAL REGULATOR RUTR"/>
    <property type="match status" value="1"/>
</dbReference>
<dbReference type="KEGG" id="plt:Plut_1083"/>
<feature type="domain" description="HTH tetR-type" evidence="5">
    <location>
        <begin position="5"/>
        <end position="65"/>
    </location>
</feature>
<dbReference type="GO" id="GO:0003700">
    <property type="term" value="F:DNA-binding transcription factor activity"/>
    <property type="evidence" value="ECO:0007669"/>
    <property type="project" value="TreeGrafter"/>
</dbReference>
<protein>
    <submittedName>
        <fullName evidence="6">Putative transcriptional regulator, TetR family</fullName>
    </submittedName>
</protein>
<name>Q3B3Y6_CHLL3</name>
<evidence type="ECO:0000313" key="6">
    <source>
        <dbReference type="EMBL" id="ABB23945.1"/>
    </source>
</evidence>
<evidence type="ECO:0000256" key="3">
    <source>
        <dbReference type="ARBA" id="ARBA00023163"/>
    </source>
</evidence>
<dbReference type="Pfam" id="PF00440">
    <property type="entry name" value="TetR_N"/>
    <property type="match status" value="1"/>
</dbReference>
<evidence type="ECO:0000313" key="7">
    <source>
        <dbReference type="Proteomes" id="UP000002709"/>
    </source>
</evidence>
<reference evidence="7" key="1">
    <citation type="submission" date="2005-08" db="EMBL/GenBank/DDBJ databases">
        <title>Complete sequence of Pelodictyon luteolum DSM 273.</title>
        <authorList>
            <consortium name="US DOE Joint Genome Institute"/>
            <person name="Copeland A."/>
            <person name="Lucas S."/>
            <person name="Lapidus A."/>
            <person name="Barry K."/>
            <person name="Detter J.C."/>
            <person name="Glavina T."/>
            <person name="Hammon N."/>
            <person name="Israni S."/>
            <person name="Pitluck S."/>
            <person name="Bryant D."/>
            <person name="Schmutz J."/>
            <person name="Larimer F."/>
            <person name="Land M."/>
            <person name="Kyrpides N."/>
            <person name="Ivanova N."/>
            <person name="Richardson P."/>
        </authorList>
    </citation>
    <scope>NUCLEOTIDE SEQUENCE [LARGE SCALE GENOMIC DNA]</scope>
    <source>
        <strain evidence="7">DSM 273 / BCRC 81028 / 2530</strain>
    </source>
</reference>
<dbReference type="Gene3D" id="1.10.357.10">
    <property type="entry name" value="Tetracycline Repressor, domain 2"/>
    <property type="match status" value="1"/>
</dbReference>
<gene>
    <name evidence="6" type="ordered locus">Plut_1083</name>
</gene>
<evidence type="ECO:0000256" key="1">
    <source>
        <dbReference type="ARBA" id="ARBA00023015"/>
    </source>
</evidence>
<dbReference type="AlphaFoldDB" id="Q3B3Y6"/>
<proteinExistence type="predicted"/>
<dbReference type="GO" id="GO:0000976">
    <property type="term" value="F:transcription cis-regulatory region binding"/>
    <property type="evidence" value="ECO:0007669"/>
    <property type="project" value="TreeGrafter"/>
</dbReference>
<organism evidence="6 7">
    <name type="scientific">Chlorobium luteolum (strain DSM 273 / BCRC 81028 / 2530)</name>
    <name type="common">Pelodictyon luteolum</name>
    <dbReference type="NCBI Taxonomy" id="319225"/>
    <lineage>
        <taxon>Bacteria</taxon>
        <taxon>Pseudomonadati</taxon>
        <taxon>Chlorobiota</taxon>
        <taxon>Chlorobiia</taxon>
        <taxon>Chlorobiales</taxon>
        <taxon>Chlorobiaceae</taxon>
        <taxon>Chlorobium/Pelodictyon group</taxon>
        <taxon>Pelodictyon</taxon>
    </lineage>
</organism>
<dbReference type="SUPFAM" id="SSF48498">
    <property type="entry name" value="Tetracyclin repressor-like, C-terminal domain"/>
    <property type="match status" value="1"/>
</dbReference>
<dbReference type="EMBL" id="CP000096">
    <property type="protein sequence ID" value="ABB23945.1"/>
    <property type="molecule type" value="Genomic_DNA"/>
</dbReference>
<evidence type="ECO:0000259" key="5">
    <source>
        <dbReference type="PROSITE" id="PS50977"/>
    </source>
</evidence>
<evidence type="ECO:0000256" key="2">
    <source>
        <dbReference type="ARBA" id="ARBA00023125"/>
    </source>
</evidence>